<dbReference type="AlphaFoldDB" id="A0A7G5C188"/>
<sequence length="917" mass="100021">MADITPNIGLKKPLGNEFVDIADINGNMDKIDQSLGQMTNVPTAAKDVAGAIGEIHAELETMPWTPVTLRNGVQIVQGGDVPAILHPRMSGRTLVNLLGRDGNCESLNPFTLSGTAPTLSTTQKKNGSNSLRVSPTSSTASYAFKDYSYKLDTAKRYIVAGWVYMESYTSGTAPEIQIYDYNQIVVPRYRVAASTATVGNWQFVYVKIPTSNTISTNGFRLFIGCGGIGVSVAYIDGVRIYELTSVDYDAIGTTLTGEAIDKYLPYVEDMKHVNAVYLRNPGKNLFPPASELTNTLPTTSLYTVRPMVVENENSFIIDAEQNGVGGTTDFIPVVNGQIYALRATFQRLAGSSDSFLYQVVCYDAAFNILNLDGLLTAPNLYHAPAYQGYVYNGVVSGVSTTFTVNSNRVAYVRVKFGIYSVTNTTLARVTNPVLCIGSTAIPHEPHKPSYMYLPDVSLKSNLEGSVVDQLYTDSQGKPRVVRRFREIAISGDYSFAFGLDALGYKLINVLDIPNSFANYDFKRSNIVKYDGKLLPWNATGGVTQADQYAMGNISAATGNEVTLGIADVESGWGENYQPNDAEIKAYFNGWKMYPQGGVSTDSYSSGTKLWCRRSEVGLTLTDTRSTVPTDMSPNFTPYRLMYQLAQSVDEAVNYEGSLMLHEGANQVDVGLGIVVREAVGQVYTSNPTDRYINAASPGYALKYRVGRLLELFVGKDVDKRWTVSIPSSTETISWIGRGQWKTPIANYDPIAEYSTTYLALDTYALGIAPMIINAEYAPNIRESVESLVRKVVEARTEVSVLRNTKAQKQQGQWITPTLVGGWVDSSGVYEVAGYRKDDQGNVMLRGAIKSGTAGTVAFTLPAGYRPKLALPWVTLGSDGTNRSFGNIDIKANGEVTINIPTSNALVSLNGIMFQAER</sequence>
<dbReference type="Proteomes" id="UP000515679">
    <property type="component" value="Chromosome"/>
</dbReference>
<evidence type="ECO:0000313" key="1">
    <source>
        <dbReference type="EMBL" id="QMV42972.1"/>
    </source>
</evidence>
<evidence type="ECO:0000313" key="2">
    <source>
        <dbReference type="Proteomes" id="UP000515679"/>
    </source>
</evidence>
<dbReference type="Gene3D" id="2.60.120.260">
    <property type="entry name" value="Galactose-binding domain-like"/>
    <property type="match status" value="1"/>
</dbReference>
<organism evidence="1 2">
    <name type="scientific">Cohnella cholangitidis</name>
    <dbReference type="NCBI Taxonomy" id="2598458"/>
    <lineage>
        <taxon>Bacteria</taxon>
        <taxon>Bacillati</taxon>
        <taxon>Bacillota</taxon>
        <taxon>Bacilli</taxon>
        <taxon>Bacillales</taxon>
        <taxon>Paenibacillaceae</taxon>
        <taxon>Cohnella</taxon>
    </lineage>
</organism>
<dbReference type="EMBL" id="CP041969">
    <property type="protein sequence ID" value="QMV42972.1"/>
    <property type="molecule type" value="Genomic_DNA"/>
</dbReference>
<name>A0A7G5C188_9BACL</name>
<protein>
    <submittedName>
        <fullName evidence="1">Uncharacterized protein</fullName>
    </submittedName>
</protein>
<keyword evidence="2" id="KW-1185">Reference proteome</keyword>
<proteinExistence type="predicted"/>
<gene>
    <name evidence="1" type="ORF">FPL14_18605</name>
</gene>
<reference evidence="1 2" key="1">
    <citation type="submission" date="2019-07" db="EMBL/GenBank/DDBJ databases">
        <authorList>
            <person name="Kim J.K."/>
            <person name="Cheong H.-M."/>
            <person name="Choi Y."/>
            <person name="Hwang K.J."/>
            <person name="Lee S."/>
            <person name="Choi C."/>
        </authorList>
    </citation>
    <scope>NUCLEOTIDE SEQUENCE [LARGE SCALE GENOMIC DNA]</scope>
    <source>
        <strain evidence="1 2">KS 22</strain>
    </source>
</reference>
<dbReference type="RefSeq" id="WP_182299201.1">
    <property type="nucleotide sequence ID" value="NZ_CP041969.1"/>
</dbReference>
<accession>A0A7G5C188</accession>
<dbReference type="KEGG" id="cchl:FPL14_18605"/>